<dbReference type="RefSeq" id="WP_218604073.1">
    <property type="nucleotide sequence ID" value="NZ_JADQDJ010000186.1"/>
</dbReference>
<keyword evidence="2" id="KW-0255">Endonuclease</keyword>
<reference evidence="2 3" key="1">
    <citation type="submission" date="2020-11" db="EMBL/GenBank/DDBJ databases">
        <title>Pseudonocardia abyssalis sp. nov. and Pseudonocardia oceani sp. nov., description and phylogenomic analysis of two novel actinomycetes isolated from the deep Southern Ocean.</title>
        <authorList>
            <person name="Parra J."/>
        </authorList>
    </citation>
    <scope>NUCLEOTIDE SEQUENCE [LARGE SCALE GENOMIC DNA]</scope>
    <source>
        <strain evidence="2 3">KRD-168</strain>
    </source>
</reference>
<evidence type="ECO:0000259" key="1">
    <source>
        <dbReference type="Pfam" id="PF26348"/>
    </source>
</evidence>
<dbReference type="Pfam" id="PF26348">
    <property type="entry name" value="SRA_ScoMcrA"/>
    <property type="match status" value="1"/>
</dbReference>
<feature type="domain" description="ScoMcrA-like SRA" evidence="1">
    <location>
        <begin position="12"/>
        <end position="140"/>
    </location>
</feature>
<comment type="caution">
    <text evidence="2">The sequence shown here is derived from an EMBL/GenBank/DDBJ whole genome shotgun (WGS) entry which is preliminary data.</text>
</comment>
<keyword evidence="2" id="KW-0378">Hydrolase</keyword>
<gene>
    <name evidence="2" type="ORF">I4I81_25970</name>
</gene>
<dbReference type="InterPro" id="IPR058712">
    <property type="entry name" value="SRA_ScoMcrA"/>
</dbReference>
<organism evidence="2 3">
    <name type="scientific">Pseudonocardia abyssalis</name>
    <dbReference type="NCBI Taxonomy" id="2792008"/>
    <lineage>
        <taxon>Bacteria</taxon>
        <taxon>Bacillati</taxon>
        <taxon>Actinomycetota</taxon>
        <taxon>Actinomycetes</taxon>
        <taxon>Pseudonocardiales</taxon>
        <taxon>Pseudonocardiaceae</taxon>
        <taxon>Pseudonocardia</taxon>
    </lineage>
</organism>
<proteinExistence type="predicted"/>
<accession>A0ABS6UZN9</accession>
<name>A0ABS6UZN9_9PSEU</name>
<evidence type="ECO:0000313" key="2">
    <source>
        <dbReference type="EMBL" id="MBW0137682.1"/>
    </source>
</evidence>
<dbReference type="GO" id="GO:0004519">
    <property type="term" value="F:endonuclease activity"/>
    <property type="evidence" value="ECO:0007669"/>
    <property type="project" value="UniProtKB-KW"/>
</dbReference>
<evidence type="ECO:0000313" key="3">
    <source>
        <dbReference type="Proteomes" id="UP000694287"/>
    </source>
</evidence>
<keyword evidence="2" id="KW-0540">Nuclease</keyword>
<protein>
    <submittedName>
        <fullName evidence="2">Restriction endonuclease</fullName>
    </submittedName>
</protein>
<dbReference type="Proteomes" id="UP000694287">
    <property type="component" value="Unassembled WGS sequence"/>
</dbReference>
<keyword evidence="3" id="KW-1185">Reference proteome</keyword>
<sequence length="298" mass="33182">MLDGLKPGEQLTRVELHRRYGCSTQGGIAPSNASKTVCFFTDPKTGHRHGYYDGWGADQLFHYYGAGQRGDQTLAGMNSAIVTHHDKGRTLECFRGSRGLVTYVGEFELVDFYFTDAHETSNPDVIRQVVVFKLRPLNEVNVDLPPLPFTPRLSAQVETVPIAEQHTERAYVSPDREPYEAELSEAKLVGRYCDYLQAIGHSVGRLRVLPPGESRPIYSDIWDCTTRELVEAKSSVTRDHLRQAVGQLLDYGRFADATTHAVLVPSRPRADLLAYLGAAGVCVIYPDGSGWKRVDNAR</sequence>
<dbReference type="EMBL" id="JADQDK010000001">
    <property type="protein sequence ID" value="MBW0137682.1"/>
    <property type="molecule type" value="Genomic_DNA"/>
</dbReference>